<dbReference type="PROSITE" id="PS50893">
    <property type="entry name" value="ABC_TRANSPORTER_2"/>
    <property type="match status" value="2"/>
</dbReference>
<dbReference type="KEGG" id="vta:A1182"/>
<accession>A0A2N8ZB92</accession>
<keyword evidence="2" id="KW-0547">Nucleotide-binding</keyword>
<dbReference type="AlphaFoldDB" id="A0A2N8ZB92"/>
<dbReference type="InterPro" id="IPR017871">
    <property type="entry name" value="ABC_transporter-like_CS"/>
</dbReference>
<dbReference type="OrthoDB" id="9762051at2"/>
<dbReference type="GO" id="GO:0005524">
    <property type="term" value="F:ATP binding"/>
    <property type="evidence" value="ECO:0007669"/>
    <property type="project" value="UniProtKB-KW"/>
</dbReference>
<dbReference type="Gene3D" id="3.40.50.300">
    <property type="entry name" value="P-loop containing nucleotide triphosphate hydrolases"/>
    <property type="match status" value="2"/>
</dbReference>
<dbReference type="CDD" id="cd03221">
    <property type="entry name" value="ABCF_EF-3"/>
    <property type="match status" value="2"/>
</dbReference>
<evidence type="ECO:0000313" key="5">
    <source>
        <dbReference type="EMBL" id="SON49161.1"/>
    </source>
</evidence>
<evidence type="ECO:0000256" key="3">
    <source>
        <dbReference type="ARBA" id="ARBA00022840"/>
    </source>
</evidence>
<organism evidence="5 6">
    <name type="scientific">Vibrio tapetis subsp. tapetis</name>
    <dbReference type="NCBI Taxonomy" id="1671868"/>
    <lineage>
        <taxon>Bacteria</taxon>
        <taxon>Pseudomonadati</taxon>
        <taxon>Pseudomonadota</taxon>
        <taxon>Gammaproteobacteria</taxon>
        <taxon>Vibrionales</taxon>
        <taxon>Vibrionaceae</taxon>
        <taxon>Vibrio</taxon>
    </lineage>
</organism>
<dbReference type="Proteomes" id="UP000235828">
    <property type="component" value="Chromosome A"/>
</dbReference>
<dbReference type="InterPro" id="IPR027417">
    <property type="entry name" value="P-loop_NTPase"/>
</dbReference>
<proteinExistence type="predicted"/>
<name>A0A2N8ZB92_9VIBR</name>
<dbReference type="SUPFAM" id="SSF52540">
    <property type="entry name" value="P-loop containing nucleoside triphosphate hydrolases"/>
    <property type="match status" value="2"/>
</dbReference>
<dbReference type="InterPro" id="IPR003593">
    <property type="entry name" value="AAA+_ATPase"/>
</dbReference>
<reference evidence="5 6" key="1">
    <citation type="submission" date="2017-10" db="EMBL/GenBank/DDBJ databases">
        <authorList>
            <person name="Banno H."/>
            <person name="Chua N.-H."/>
        </authorList>
    </citation>
    <scope>NUCLEOTIDE SEQUENCE [LARGE SCALE GENOMIC DNA]</scope>
    <source>
        <strain evidence="5">Vibrio tapetis CECT4600</strain>
    </source>
</reference>
<dbReference type="EMBL" id="LT960611">
    <property type="protein sequence ID" value="SON49161.1"/>
    <property type="molecule type" value="Genomic_DNA"/>
</dbReference>
<evidence type="ECO:0000256" key="2">
    <source>
        <dbReference type="ARBA" id="ARBA00022741"/>
    </source>
</evidence>
<evidence type="ECO:0000313" key="6">
    <source>
        <dbReference type="Proteomes" id="UP000235828"/>
    </source>
</evidence>
<feature type="domain" description="ABC transporter" evidence="4">
    <location>
        <begin position="298"/>
        <end position="520"/>
    </location>
</feature>
<dbReference type="InterPro" id="IPR050611">
    <property type="entry name" value="ABCF"/>
</dbReference>
<dbReference type="Pfam" id="PF00005">
    <property type="entry name" value="ABC_tran"/>
    <property type="match status" value="2"/>
</dbReference>
<keyword evidence="3" id="KW-0067">ATP-binding</keyword>
<evidence type="ECO:0000259" key="4">
    <source>
        <dbReference type="PROSITE" id="PS50893"/>
    </source>
</evidence>
<feature type="domain" description="ABC transporter" evidence="4">
    <location>
        <begin position="5"/>
        <end position="222"/>
    </location>
</feature>
<keyword evidence="1" id="KW-0677">Repeat</keyword>
<dbReference type="PANTHER" id="PTHR19211">
    <property type="entry name" value="ATP-BINDING TRANSPORT PROTEIN-RELATED"/>
    <property type="match status" value="1"/>
</dbReference>
<dbReference type="PANTHER" id="PTHR19211:SF14">
    <property type="entry name" value="ATP-BINDING CASSETTE SUB-FAMILY F MEMBER 1"/>
    <property type="match status" value="1"/>
</dbReference>
<keyword evidence="6" id="KW-1185">Reference proteome</keyword>
<protein>
    <recommendedName>
        <fullName evidence="4">ABC transporter domain-containing protein</fullName>
    </recommendedName>
</protein>
<dbReference type="GO" id="GO:0016887">
    <property type="term" value="F:ATP hydrolysis activity"/>
    <property type="evidence" value="ECO:0007669"/>
    <property type="project" value="InterPro"/>
</dbReference>
<gene>
    <name evidence="5" type="ORF">VTAP4600_A1182</name>
</gene>
<evidence type="ECO:0000256" key="1">
    <source>
        <dbReference type="ARBA" id="ARBA00022737"/>
    </source>
</evidence>
<dbReference type="InterPro" id="IPR003439">
    <property type="entry name" value="ABC_transporter-like_ATP-bd"/>
</dbReference>
<dbReference type="PROSITE" id="PS00211">
    <property type="entry name" value="ABC_TRANSPORTER_1"/>
    <property type="match status" value="1"/>
</dbReference>
<sequence>MSTLLTAQNLSYDVTSGPLFEAISFTLNKGDKIGLIGTNGCGKSTLLKLLNNELSNFGGDVSVSHQCKMARVEQQLPNHLHNKTMLDAVVENLPEDLRLSDEWRAQVLLASMDFDEVYWQKSISTLSGGQHARLLIARALMLEPDLLLLDEPSNHLDLPTLLWLEGFLLKWKGTFVVVSHDRRLLDKVTNSTWVMRDKTLHHFALNCTQARQALAERDQTDAIRRESEQKEIDRIEKSASRLAIWGRDFDNESFAKKAKSMEKRVQSLKSCQTQLGEAEPWQLRLVGESMPANRILELAEYSVVPAEGAETLFQVLFQQIKSGDHVAIMGKNGCGKSSLLRMLWQNYQQANHSSEKHSQRQRLGVFHPQARLGYYDQGLNQLHDHDCLLDALYPFFPDSQERRKMALISAGFAYERHAQKVAELSGGERSRLLFVGLTLANYHFLMLDEPTNHLDIDGKEELAETIKTFAGGLILVSHDRELIEKSCNRFWYIEGSKLQEMDGVEQIHRAMTDHYCLDAQASAQISVGSFEPSTLCDEVSVSTVEHHDEALLERLCVLEALLEDDLGRKLKRQKPLMQSQWKQEIEYINGLLDLT</sequence>
<dbReference type="RefSeq" id="WP_102521873.1">
    <property type="nucleotide sequence ID" value="NZ_LT960611.1"/>
</dbReference>
<dbReference type="SMART" id="SM00382">
    <property type="entry name" value="AAA"/>
    <property type="match status" value="2"/>
</dbReference>